<evidence type="ECO:0000256" key="8">
    <source>
        <dbReference type="ARBA" id="ARBA00023002"/>
    </source>
</evidence>
<evidence type="ECO:0000259" key="12">
    <source>
        <dbReference type="Pfam" id="PF01207"/>
    </source>
</evidence>
<feature type="domain" description="DUS-like FMN-binding" evidence="12">
    <location>
        <begin position="11"/>
        <end position="254"/>
    </location>
</feature>
<dbReference type="InterPro" id="IPR032886">
    <property type="entry name" value="DusC"/>
</dbReference>
<dbReference type="InterPro" id="IPR013785">
    <property type="entry name" value="Aldolase_TIM"/>
</dbReference>
<keyword evidence="4 9" id="KW-0288">FMN</keyword>
<dbReference type="EMBL" id="CP025958">
    <property type="protein sequence ID" value="AWM39928.1"/>
    <property type="molecule type" value="Genomic_DNA"/>
</dbReference>
<keyword evidence="6" id="KW-0521">NADP</keyword>
<keyword evidence="8 9" id="KW-0560">Oxidoreductase</keyword>
<keyword evidence="3 9" id="KW-0285">Flavoprotein</keyword>
<accession>A0A2Z3H2F3</accession>
<gene>
    <name evidence="13" type="ORF">C1280_24940</name>
</gene>
<dbReference type="PROSITE" id="PS01136">
    <property type="entry name" value="UPF0034"/>
    <property type="match status" value="1"/>
</dbReference>
<evidence type="ECO:0000256" key="11">
    <source>
        <dbReference type="PIRSR" id="PIRSR006621-2"/>
    </source>
</evidence>
<keyword evidence="7" id="KW-0694">RNA-binding</keyword>
<evidence type="ECO:0000256" key="6">
    <source>
        <dbReference type="ARBA" id="ARBA00022857"/>
    </source>
</evidence>
<feature type="binding site" evidence="11">
    <location>
        <position position="145"/>
    </location>
    <ligand>
        <name>FMN</name>
        <dbReference type="ChEBI" id="CHEBI:58210"/>
    </ligand>
</feature>
<evidence type="ECO:0000256" key="9">
    <source>
        <dbReference type="PIRNR" id="PIRNR006621"/>
    </source>
</evidence>
<evidence type="ECO:0000256" key="4">
    <source>
        <dbReference type="ARBA" id="ARBA00022643"/>
    </source>
</evidence>
<feature type="binding site" evidence="11">
    <location>
        <begin position="229"/>
        <end position="230"/>
    </location>
    <ligand>
        <name>FMN</name>
        <dbReference type="ChEBI" id="CHEBI:58210"/>
    </ligand>
</feature>
<keyword evidence="2" id="KW-0820">tRNA-binding</keyword>
<dbReference type="GO" id="GO:0017150">
    <property type="term" value="F:tRNA dihydrouridine synthase activity"/>
    <property type="evidence" value="ECO:0007669"/>
    <property type="project" value="InterPro"/>
</dbReference>
<dbReference type="OrthoDB" id="9764501at2"/>
<dbReference type="SUPFAM" id="SSF51395">
    <property type="entry name" value="FMN-linked oxidoreductases"/>
    <property type="match status" value="1"/>
</dbReference>
<dbReference type="KEGG" id="gog:C1280_24940"/>
<dbReference type="HAMAP" id="MF_02043">
    <property type="entry name" value="DusC_subfam"/>
    <property type="match status" value="1"/>
</dbReference>
<feature type="binding site" evidence="11">
    <location>
        <position position="74"/>
    </location>
    <ligand>
        <name>FMN</name>
        <dbReference type="ChEBI" id="CHEBI:58210"/>
    </ligand>
</feature>
<evidence type="ECO:0000256" key="7">
    <source>
        <dbReference type="ARBA" id="ARBA00022884"/>
    </source>
</evidence>
<dbReference type="PIRSF" id="PIRSF006621">
    <property type="entry name" value="Dus"/>
    <property type="match status" value="1"/>
</dbReference>
<dbReference type="InterPro" id="IPR035587">
    <property type="entry name" value="DUS-like_FMN-bd"/>
</dbReference>
<dbReference type="InterPro" id="IPR001269">
    <property type="entry name" value="DUS_fam"/>
</dbReference>
<keyword evidence="5 9" id="KW-0819">tRNA processing</keyword>
<dbReference type="Pfam" id="PF01207">
    <property type="entry name" value="Dus"/>
    <property type="match status" value="1"/>
</dbReference>
<comment type="cofactor">
    <cofactor evidence="1 9 11">
        <name>FMN</name>
        <dbReference type="ChEBI" id="CHEBI:58210"/>
    </cofactor>
</comment>
<evidence type="ECO:0000256" key="2">
    <source>
        <dbReference type="ARBA" id="ARBA00022555"/>
    </source>
</evidence>
<feature type="active site" description="Proton donor" evidence="10">
    <location>
        <position position="104"/>
    </location>
</feature>
<sequence length="347" mass="37536">MLHPDTPALALAPMEGVTDAPMRAVQGATGAFTYAVTEFLRVSHAVPPRHVFHDHVPELRTGAATLTGLPVQVQLLGGDSGRMAESAVRAHELGATAVDVNFGCPAPTVNRHDGGAALLRHPLRIREIVGAIRAALPPHVPVSAKLRLGWDTLDAIHENATMAAEGGAAWITIHGRTRVAGYAPPIHWEPIGRVRERLGIPVVANGDIWTVEDFKRCRDVTGCKHFMLGRGALADPRLARRVAAELGLVPPVEETDEPFDWAAQLRNLVEWSHRFDMLRSDKNVSRLKQWLRLASQFGSFAHFDRVKRIESVSGLFAALECQAGFESVSRISAATDTASALPSNSSA</sequence>
<organism evidence="13 14">
    <name type="scientific">Gemmata obscuriglobus</name>
    <dbReference type="NCBI Taxonomy" id="114"/>
    <lineage>
        <taxon>Bacteria</taxon>
        <taxon>Pseudomonadati</taxon>
        <taxon>Planctomycetota</taxon>
        <taxon>Planctomycetia</taxon>
        <taxon>Gemmatales</taxon>
        <taxon>Gemmataceae</taxon>
        <taxon>Gemmata</taxon>
    </lineage>
</organism>
<dbReference type="AlphaFoldDB" id="A0A2Z3H2F3"/>
<evidence type="ECO:0000256" key="3">
    <source>
        <dbReference type="ARBA" id="ARBA00022630"/>
    </source>
</evidence>
<dbReference type="PANTHER" id="PTHR11082:SF26">
    <property type="entry name" value="TRNA-DIHYDROURIDINE(16) SYNTHASE"/>
    <property type="match status" value="1"/>
</dbReference>
<evidence type="ECO:0000313" key="14">
    <source>
        <dbReference type="Proteomes" id="UP000245802"/>
    </source>
</evidence>
<proteinExistence type="inferred from homology"/>
<evidence type="ECO:0000256" key="1">
    <source>
        <dbReference type="ARBA" id="ARBA00001917"/>
    </source>
</evidence>
<evidence type="ECO:0000313" key="13">
    <source>
        <dbReference type="EMBL" id="AWM39928.1"/>
    </source>
</evidence>
<protein>
    <recommendedName>
        <fullName evidence="9">tRNA-dihydrouridine synthase</fullName>
        <ecNumber evidence="9">1.3.1.-</ecNumber>
    </recommendedName>
</protein>
<feature type="binding site" evidence="11">
    <location>
        <position position="174"/>
    </location>
    <ligand>
        <name>FMN</name>
        <dbReference type="ChEBI" id="CHEBI:58210"/>
    </ligand>
</feature>
<dbReference type="Proteomes" id="UP000245802">
    <property type="component" value="Chromosome"/>
</dbReference>
<evidence type="ECO:0000256" key="10">
    <source>
        <dbReference type="PIRSR" id="PIRSR006621-1"/>
    </source>
</evidence>
<dbReference type="InterPro" id="IPR018517">
    <property type="entry name" value="tRNA_hU_synthase_CS"/>
</dbReference>
<name>A0A2Z3H2F3_9BACT</name>
<dbReference type="EC" id="1.3.1.-" evidence="9"/>
<dbReference type="GO" id="GO:0050660">
    <property type="term" value="F:flavin adenine dinucleotide binding"/>
    <property type="evidence" value="ECO:0007669"/>
    <property type="project" value="InterPro"/>
</dbReference>
<dbReference type="Gene3D" id="3.20.20.70">
    <property type="entry name" value="Aldolase class I"/>
    <property type="match status" value="1"/>
</dbReference>
<keyword evidence="14" id="KW-1185">Reference proteome</keyword>
<keyword evidence="11" id="KW-0547">Nucleotide-binding</keyword>
<dbReference type="CDD" id="cd02801">
    <property type="entry name" value="DUS_like_FMN"/>
    <property type="match status" value="1"/>
</dbReference>
<dbReference type="RefSeq" id="WP_109571214.1">
    <property type="nucleotide sequence ID" value="NZ_CP025958.1"/>
</dbReference>
<dbReference type="PANTHER" id="PTHR11082">
    <property type="entry name" value="TRNA-DIHYDROURIDINE SYNTHASE"/>
    <property type="match status" value="1"/>
</dbReference>
<comment type="similarity">
    <text evidence="9">Belongs to the dus family.</text>
</comment>
<dbReference type="GO" id="GO:0000049">
    <property type="term" value="F:tRNA binding"/>
    <property type="evidence" value="ECO:0007669"/>
    <property type="project" value="UniProtKB-KW"/>
</dbReference>
<reference evidence="13 14" key="1">
    <citation type="submission" date="2018-01" db="EMBL/GenBank/DDBJ databases">
        <title>G. obscuriglobus.</title>
        <authorList>
            <person name="Franke J."/>
            <person name="Blomberg W."/>
            <person name="Selmecki A."/>
        </authorList>
    </citation>
    <scope>NUCLEOTIDE SEQUENCE [LARGE SCALE GENOMIC DNA]</scope>
    <source>
        <strain evidence="13 14">DSM 5831</strain>
    </source>
</reference>
<comment type="function">
    <text evidence="9">Catalyzes the synthesis of 5,6-dihydrouridine (D), a modified base found in the D-loop of most tRNAs, via the reduction of the C5-C6 double bond in target uridines.</text>
</comment>
<evidence type="ECO:0000256" key="5">
    <source>
        <dbReference type="ARBA" id="ARBA00022694"/>
    </source>
</evidence>